<organism evidence="2">
    <name type="scientific">Cladocopium goreaui</name>
    <dbReference type="NCBI Taxonomy" id="2562237"/>
    <lineage>
        <taxon>Eukaryota</taxon>
        <taxon>Sar</taxon>
        <taxon>Alveolata</taxon>
        <taxon>Dinophyceae</taxon>
        <taxon>Suessiales</taxon>
        <taxon>Symbiodiniaceae</taxon>
        <taxon>Cladocopium</taxon>
    </lineage>
</organism>
<feature type="region of interest" description="Disordered" evidence="1">
    <location>
        <begin position="1"/>
        <end position="58"/>
    </location>
</feature>
<dbReference type="Proteomes" id="UP001152797">
    <property type="component" value="Unassembled WGS sequence"/>
</dbReference>
<dbReference type="EMBL" id="CAMXCT010003942">
    <property type="protein sequence ID" value="CAI4006990.1"/>
    <property type="molecule type" value="Genomic_DNA"/>
</dbReference>
<proteinExistence type="predicted"/>
<sequence>MPSLNALMRSYGPMEAQKSARESGRKAAPKKRAASQPTESSAPKVKAPKLAAPVAKASVDTTPAVTKVDIGVVAAKRKSKPGKANKSADKGGLNCDEIDDGNDKAERDPSSLCEQDEMVLEAYRARLAEFKVIHPPLADAAYKSYLSEVSTKVTLLINDVKTKRRSAMRRALKQQDPLYLALADVNDSALRLQNMLKCLAGTTSIDPSTNLLELMDDLKVKEAYSFNGATLRRALKSLVNENFSQCKWDELTTKTKAIIDKRFIVDTDKVTANDFFGMTCCQILQKLLRTATQKFKPKDSS</sequence>
<reference evidence="2" key="1">
    <citation type="submission" date="2022-10" db="EMBL/GenBank/DDBJ databases">
        <authorList>
            <person name="Chen Y."/>
            <person name="Dougan E. K."/>
            <person name="Chan C."/>
            <person name="Rhodes N."/>
            <person name="Thang M."/>
        </authorList>
    </citation>
    <scope>NUCLEOTIDE SEQUENCE</scope>
</reference>
<evidence type="ECO:0000313" key="3">
    <source>
        <dbReference type="EMBL" id="CAL4794302.1"/>
    </source>
</evidence>
<feature type="compositionally biased region" description="Low complexity" evidence="1">
    <location>
        <begin position="40"/>
        <end position="58"/>
    </location>
</feature>
<comment type="caution">
    <text evidence="2">The sequence shown here is derived from an EMBL/GenBank/DDBJ whole genome shotgun (WGS) entry which is preliminary data.</text>
</comment>
<gene>
    <name evidence="2" type="ORF">C1SCF055_LOCUS32583</name>
</gene>
<reference evidence="3 4" key="2">
    <citation type="submission" date="2024-05" db="EMBL/GenBank/DDBJ databases">
        <authorList>
            <person name="Chen Y."/>
            <person name="Shah S."/>
            <person name="Dougan E. K."/>
            <person name="Thang M."/>
            <person name="Chan C."/>
        </authorList>
    </citation>
    <scope>NUCLEOTIDE SEQUENCE [LARGE SCALE GENOMIC DNA]</scope>
</reference>
<accession>A0A9P1DCJ2</accession>
<dbReference type="EMBL" id="CAMXCT020003942">
    <property type="protein sequence ID" value="CAL1160365.1"/>
    <property type="molecule type" value="Genomic_DNA"/>
</dbReference>
<evidence type="ECO:0000313" key="4">
    <source>
        <dbReference type="Proteomes" id="UP001152797"/>
    </source>
</evidence>
<protein>
    <submittedName>
        <fullName evidence="2">Uncharacterized protein</fullName>
    </submittedName>
</protein>
<keyword evidence="4" id="KW-1185">Reference proteome</keyword>
<name>A0A9P1DCJ2_9DINO</name>
<dbReference type="EMBL" id="CAMXCT030003942">
    <property type="protein sequence ID" value="CAL4794302.1"/>
    <property type="molecule type" value="Genomic_DNA"/>
</dbReference>
<evidence type="ECO:0000256" key="1">
    <source>
        <dbReference type="SAM" id="MobiDB-lite"/>
    </source>
</evidence>
<feature type="region of interest" description="Disordered" evidence="1">
    <location>
        <begin position="77"/>
        <end position="112"/>
    </location>
</feature>
<dbReference type="AlphaFoldDB" id="A0A9P1DCJ2"/>
<evidence type="ECO:0000313" key="2">
    <source>
        <dbReference type="EMBL" id="CAI4006990.1"/>
    </source>
</evidence>